<comment type="caution">
    <text evidence="7">The sequence shown here is derived from an EMBL/GenBank/DDBJ whole genome shotgun (WGS) entry which is preliminary data.</text>
</comment>
<dbReference type="PANTHER" id="PTHR24185">
    <property type="entry name" value="CALCIUM-INDEPENDENT PHOSPHOLIPASE A2-GAMMA"/>
    <property type="match status" value="1"/>
</dbReference>
<protein>
    <submittedName>
        <fullName evidence="7">Patatin-like phospholipase family protein</fullName>
    </submittedName>
</protein>
<dbReference type="SUPFAM" id="SSF52151">
    <property type="entry name" value="FabD/lysophospholipase-like"/>
    <property type="match status" value="1"/>
</dbReference>
<dbReference type="Proteomes" id="UP000664414">
    <property type="component" value="Unassembled WGS sequence"/>
</dbReference>
<dbReference type="CDD" id="cd07199">
    <property type="entry name" value="Pat17_PNPLA8_PNPLA9_like"/>
    <property type="match status" value="1"/>
</dbReference>
<dbReference type="PROSITE" id="PS51635">
    <property type="entry name" value="PNPLA"/>
    <property type="match status" value="1"/>
</dbReference>
<dbReference type="GO" id="GO:0016042">
    <property type="term" value="P:lipid catabolic process"/>
    <property type="evidence" value="ECO:0007669"/>
    <property type="project" value="UniProtKB-UniRule"/>
</dbReference>
<dbReference type="InterPro" id="IPR002641">
    <property type="entry name" value="PNPLA_dom"/>
</dbReference>
<gene>
    <name evidence="7" type="ORF">J0H12_03195</name>
</gene>
<dbReference type="InterPro" id="IPR016035">
    <property type="entry name" value="Acyl_Trfase/lysoPLipase"/>
</dbReference>
<dbReference type="GO" id="GO:0019369">
    <property type="term" value="P:arachidonate metabolic process"/>
    <property type="evidence" value="ECO:0007669"/>
    <property type="project" value="TreeGrafter"/>
</dbReference>
<evidence type="ECO:0000256" key="2">
    <source>
        <dbReference type="ARBA" id="ARBA00022963"/>
    </source>
</evidence>
<dbReference type="GO" id="GO:0016020">
    <property type="term" value="C:membrane"/>
    <property type="evidence" value="ECO:0007669"/>
    <property type="project" value="TreeGrafter"/>
</dbReference>
<feature type="domain" description="PNPLA" evidence="6">
    <location>
        <begin position="178"/>
        <end position="360"/>
    </location>
</feature>
<keyword evidence="3 4" id="KW-0443">Lipid metabolism</keyword>
<organism evidence="7 8">
    <name type="scientific">Candidatus Paracaedimonas acanthamoebae</name>
    <dbReference type="NCBI Taxonomy" id="244581"/>
    <lineage>
        <taxon>Bacteria</taxon>
        <taxon>Pseudomonadati</taxon>
        <taxon>Pseudomonadota</taxon>
        <taxon>Alphaproteobacteria</taxon>
        <taxon>Holosporales</taxon>
        <taxon>Caedimonadaceae</taxon>
        <taxon>Candidatus Paracaedimonas</taxon>
    </lineage>
</organism>
<dbReference type="Pfam" id="PF01734">
    <property type="entry name" value="Patatin"/>
    <property type="match status" value="1"/>
</dbReference>
<accession>A0A8J7PQW4</accession>
<feature type="active site" description="Proton acceptor" evidence="4">
    <location>
        <position position="347"/>
    </location>
</feature>
<feature type="short sequence motif" description="DGA/G" evidence="4">
    <location>
        <begin position="347"/>
        <end position="349"/>
    </location>
</feature>
<sequence>MKARQNPKCAQKKSKLKIYAATRLASLLLMGGAYGVHGNGGSLTEENRDVMPSASRMHSIACESSFVEGETSEPAVSASQVTEYKKDEVEYAKAVKDAWQVNKKLERAEAGAGSELEQQAQNLAQSIHHYEDRLEEAIDGGVQRAVLEEGISTSFSKKPNIIKKFITGAGSREEENILCLDGGGMRGVGTLTMLAALEMKTGLRTHQLFDRIYGTSTGGLAAILLARGLSANEVLDLYVKEGKVIFGRSTWDIISNPGGFLGATYRPEGLESVIKKYVGEAALSEVKVPVTVTSVDSKTGALKLLSSEDGDTKDVSMLEAGRATSAAPTYFPGIEVTTKKGSYTAIDGGVGYNNPATIAFEHARDRYKEQGRKVRINMLSLGTGTESFLQLNKNAGKLGFGNPGNIPGFFMGITGQGVEDTMARLHKKGKLQHYARIQFGLEQKVDLADYSELTLKKLQEVAWATAHGEEMSAFAKLLNKQKRDIKR</sequence>
<keyword evidence="2 4" id="KW-0442">Lipid degradation</keyword>
<reference evidence="7" key="1">
    <citation type="submission" date="2021-02" db="EMBL/GenBank/DDBJ databases">
        <title>Thiocyanate and organic carbon inputs drive convergent selection for specific autotrophic Afipia and Thiobacillus strains within complex microbiomes.</title>
        <authorList>
            <person name="Huddy R.J."/>
            <person name="Sachdeva R."/>
            <person name="Kadzinga F."/>
            <person name="Kantor R.S."/>
            <person name="Harrison S.T.L."/>
            <person name="Banfield J.F."/>
        </authorList>
    </citation>
    <scope>NUCLEOTIDE SEQUENCE</scope>
    <source>
        <strain evidence="7">SCN18_10_11_15_R4_P_38_20</strain>
    </source>
</reference>
<dbReference type="Gene3D" id="3.40.1090.10">
    <property type="entry name" value="Cytosolic phospholipase A2 catalytic domain"/>
    <property type="match status" value="1"/>
</dbReference>
<evidence type="ECO:0000256" key="5">
    <source>
        <dbReference type="SAM" id="SignalP"/>
    </source>
</evidence>
<feature type="signal peptide" evidence="5">
    <location>
        <begin position="1"/>
        <end position="35"/>
    </location>
</feature>
<evidence type="ECO:0000313" key="8">
    <source>
        <dbReference type="Proteomes" id="UP000664414"/>
    </source>
</evidence>
<dbReference type="InterPro" id="IPR027267">
    <property type="entry name" value="AH/BAR_dom_sf"/>
</dbReference>
<feature type="short sequence motif" description="GXGXXG" evidence="4">
    <location>
        <begin position="182"/>
        <end position="187"/>
    </location>
</feature>
<proteinExistence type="predicted"/>
<evidence type="ECO:0000313" key="7">
    <source>
        <dbReference type="EMBL" id="MBN9412917.1"/>
    </source>
</evidence>
<evidence type="ECO:0000259" key="6">
    <source>
        <dbReference type="PROSITE" id="PS51635"/>
    </source>
</evidence>
<keyword evidence="5" id="KW-0732">Signal</keyword>
<name>A0A8J7PQW4_9PROT</name>
<evidence type="ECO:0000256" key="1">
    <source>
        <dbReference type="ARBA" id="ARBA00022801"/>
    </source>
</evidence>
<keyword evidence="1 4" id="KW-0378">Hydrolase</keyword>
<dbReference type="EMBL" id="JAFKGL010000014">
    <property type="protein sequence ID" value="MBN9412917.1"/>
    <property type="molecule type" value="Genomic_DNA"/>
</dbReference>
<evidence type="ECO:0000256" key="4">
    <source>
        <dbReference type="PROSITE-ProRule" id="PRU01161"/>
    </source>
</evidence>
<dbReference type="PANTHER" id="PTHR24185:SF1">
    <property type="entry name" value="CALCIUM-INDEPENDENT PHOSPHOLIPASE A2-GAMMA"/>
    <property type="match status" value="1"/>
</dbReference>
<evidence type="ECO:0000256" key="3">
    <source>
        <dbReference type="ARBA" id="ARBA00023098"/>
    </source>
</evidence>
<dbReference type="GO" id="GO:0047499">
    <property type="term" value="F:calcium-independent phospholipase A2 activity"/>
    <property type="evidence" value="ECO:0007669"/>
    <property type="project" value="TreeGrafter"/>
</dbReference>
<feature type="active site" description="Nucleophile" evidence="4">
    <location>
        <position position="216"/>
    </location>
</feature>
<feature type="short sequence motif" description="GXSXG" evidence="4">
    <location>
        <begin position="214"/>
        <end position="218"/>
    </location>
</feature>
<dbReference type="Gene3D" id="1.20.1270.60">
    <property type="entry name" value="Arfaptin homology (AH) domain/BAR domain"/>
    <property type="match status" value="1"/>
</dbReference>
<dbReference type="AlphaFoldDB" id="A0A8J7PQW4"/>
<feature type="chain" id="PRO_5035235665" evidence="5">
    <location>
        <begin position="36"/>
        <end position="487"/>
    </location>
</feature>